<gene>
    <name evidence="7" type="ORF">O4220_27140</name>
</gene>
<feature type="transmembrane region" description="Helical" evidence="5">
    <location>
        <begin position="72"/>
        <end position="93"/>
    </location>
</feature>
<feature type="transmembrane region" description="Helical" evidence="5">
    <location>
        <begin position="161"/>
        <end position="180"/>
    </location>
</feature>
<feature type="transmembrane region" description="Helical" evidence="5">
    <location>
        <begin position="211"/>
        <end position="228"/>
    </location>
</feature>
<feature type="transmembrane region" description="Helical" evidence="5">
    <location>
        <begin position="334"/>
        <end position="355"/>
    </location>
</feature>
<keyword evidence="2 5" id="KW-0812">Transmembrane</keyword>
<feature type="transmembrane region" description="Helical" evidence="5">
    <location>
        <begin position="361"/>
        <end position="381"/>
    </location>
</feature>
<dbReference type="CDD" id="cd17393">
    <property type="entry name" value="MFS_MosC_like"/>
    <property type="match status" value="1"/>
</dbReference>
<evidence type="ECO:0000313" key="8">
    <source>
        <dbReference type="Proteomes" id="UP001081071"/>
    </source>
</evidence>
<proteinExistence type="predicted"/>
<keyword evidence="4 5" id="KW-0472">Membrane</keyword>
<evidence type="ECO:0000259" key="6">
    <source>
        <dbReference type="PROSITE" id="PS50850"/>
    </source>
</evidence>
<feature type="transmembrane region" description="Helical" evidence="5">
    <location>
        <begin position="277"/>
        <end position="295"/>
    </location>
</feature>
<feature type="transmembrane region" description="Helical" evidence="5">
    <location>
        <begin position="301"/>
        <end position="322"/>
    </location>
</feature>
<organism evidence="7 8">
    <name type="scientific">Rhodococcus ruber</name>
    <dbReference type="NCBI Taxonomy" id="1830"/>
    <lineage>
        <taxon>Bacteria</taxon>
        <taxon>Bacillati</taxon>
        <taxon>Actinomycetota</taxon>
        <taxon>Actinomycetes</taxon>
        <taxon>Mycobacteriales</taxon>
        <taxon>Nocardiaceae</taxon>
        <taxon>Rhodococcus</taxon>
    </lineage>
</organism>
<dbReference type="PROSITE" id="PS50850">
    <property type="entry name" value="MFS"/>
    <property type="match status" value="1"/>
</dbReference>
<comment type="caution">
    <text evidence="7">The sequence shown here is derived from an EMBL/GenBank/DDBJ whole genome shotgun (WGS) entry which is preliminary data.</text>
</comment>
<dbReference type="Proteomes" id="UP001081071">
    <property type="component" value="Unassembled WGS sequence"/>
</dbReference>
<evidence type="ECO:0000256" key="5">
    <source>
        <dbReference type="SAM" id="Phobius"/>
    </source>
</evidence>
<feature type="domain" description="Major facilitator superfamily (MFS) profile" evidence="6">
    <location>
        <begin position="6"/>
        <end position="387"/>
    </location>
</feature>
<evidence type="ECO:0000313" key="7">
    <source>
        <dbReference type="EMBL" id="MCZ4522215.1"/>
    </source>
</evidence>
<sequence>MSIARHKTALCVVFLIPGVSISSWVTRTPAIRDGLGASTSQMGLVLFGLSLGAMVGILASGPLVSRFGTKPVIGTGVAFVVLSMLVIGLGSALSVLPLVMGGLAVFGLGMGASEVAMNIEGAEIEARTGRPFLMAMHGMFSLGTVIGAAAGVAFTSVDFSVALHLSIVSSVGLLALLSNLRAIPAGTGLSRVPTNEPSSIEAAPLWRDTRLLGIGFVVLALALAEGTANDWLPLIMVDEHGFDQSLGSMVYATFALSMAIGRFCGGFIVGILGRLKVLTASAIFAALGLALVSVLENQVAAGAAVVLWGLGASLGFPLAISLAGDSDTNSAARVSFASTLGYIAFLVGPPALGFLGDAFSLRGALLVPMAVAIGAAFLIPITQNRTREARVSSTDQVSALIETNEHRRPRRN</sequence>
<dbReference type="SUPFAM" id="SSF103473">
    <property type="entry name" value="MFS general substrate transporter"/>
    <property type="match status" value="1"/>
</dbReference>
<comment type="subcellular location">
    <subcellularLocation>
        <location evidence="1">Cell membrane</location>
        <topology evidence="1">Multi-pass membrane protein</topology>
    </subcellularLocation>
</comment>
<evidence type="ECO:0000256" key="4">
    <source>
        <dbReference type="ARBA" id="ARBA00023136"/>
    </source>
</evidence>
<protein>
    <submittedName>
        <fullName evidence="7">MFS transporter</fullName>
    </submittedName>
</protein>
<dbReference type="InterPro" id="IPR011701">
    <property type="entry name" value="MFS"/>
</dbReference>
<dbReference type="RefSeq" id="WP_269608649.1">
    <property type="nucleotide sequence ID" value="NZ_JAPWIJ010000020.1"/>
</dbReference>
<dbReference type="InterPro" id="IPR020846">
    <property type="entry name" value="MFS_dom"/>
</dbReference>
<dbReference type="EMBL" id="JAPWIJ010000020">
    <property type="protein sequence ID" value="MCZ4522215.1"/>
    <property type="molecule type" value="Genomic_DNA"/>
</dbReference>
<keyword evidence="3 5" id="KW-1133">Transmembrane helix</keyword>
<feature type="transmembrane region" description="Helical" evidence="5">
    <location>
        <begin position="248"/>
        <end position="270"/>
    </location>
</feature>
<keyword evidence="8" id="KW-1185">Reference proteome</keyword>
<dbReference type="InterPro" id="IPR036259">
    <property type="entry name" value="MFS_trans_sf"/>
</dbReference>
<evidence type="ECO:0000256" key="1">
    <source>
        <dbReference type="ARBA" id="ARBA00004651"/>
    </source>
</evidence>
<reference evidence="7" key="1">
    <citation type="submission" date="2022-12" db="EMBL/GenBank/DDBJ databases">
        <authorList>
            <person name="Krivoruchko A.V."/>
            <person name="Elkin A."/>
        </authorList>
    </citation>
    <scope>NUCLEOTIDE SEQUENCE</scope>
    <source>
        <strain evidence="7">IEGM 1391</strain>
    </source>
</reference>
<dbReference type="InterPro" id="IPR051788">
    <property type="entry name" value="MFS_Transporter"/>
</dbReference>
<name>A0ABT4MQA0_9NOCA</name>
<feature type="transmembrane region" description="Helical" evidence="5">
    <location>
        <begin position="99"/>
        <end position="119"/>
    </location>
</feature>
<dbReference type="Gene3D" id="1.20.1250.20">
    <property type="entry name" value="MFS general substrate transporter like domains"/>
    <property type="match status" value="2"/>
</dbReference>
<dbReference type="PANTHER" id="PTHR23514:SF13">
    <property type="entry name" value="INNER MEMBRANE PROTEIN YBJJ"/>
    <property type="match status" value="1"/>
</dbReference>
<feature type="transmembrane region" description="Helical" evidence="5">
    <location>
        <begin position="43"/>
        <end position="65"/>
    </location>
</feature>
<evidence type="ECO:0000256" key="3">
    <source>
        <dbReference type="ARBA" id="ARBA00022989"/>
    </source>
</evidence>
<dbReference type="PANTHER" id="PTHR23514">
    <property type="entry name" value="BYPASS OF STOP CODON PROTEIN 6"/>
    <property type="match status" value="1"/>
</dbReference>
<accession>A0ABT4MQA0</accession>
<feature type="transmembrane region" description="Helical" evidence="5">
    <location>
        <begin position="131"/>
        <end position="155"/>
    </location>
</feature>
<dbReference type="Pfam" id="PF07690">
    <property type="entry name" value="MFS_1"/>
    <property type="match status" value="1"/>
</dbReference>
<evidence type="ECO:0000256" key="2">
    <source>
        <dbReference type="ARBA" id="ARBA00022692"/>
    </source>
</evidence>